<evidence type="ECO:0000256" key="9">
    <source>
        <dbReference type="ARBA" id="ARBA00022553"/>
    </source>
</evidence>
<evidence type="ECO:0000256" key="13">
    <source>
        <dbReference type="ARBA" id="ARBA00026169"/>
    </source>
</evidence>
<dbReference type="Ensembl" id="ENSBTAT00000117054.2">
    <property type="protein sequence ID" value="ENSBTAP00000093959.1"/>
    <property type="gene ID" value="ENSBTAG00000007910.7"/>
</dbReference>
<evidence type="ECO:0000259" key="18">
    <source>
        <dbReference type="Pfam" id="PF03081"/>
    </source>
</evidence>
<sequence>MMLFIFSGVSAVGWVLLKGEEETLSFIRDSLEKSDQLTKNMVSILSSFESRLMKLENSIIPVHKQTENLQRLQENVEKTLSCLDHVISYYHVASDTEKIIREGPTGRLEEYLGSMAKIQKAVEYFQDNSPDSPELNKVKLLFERGKESLESEFRSLMTRHSKVVSPVLILDLIGGEDDLELQEEVPLEHLPESVLHDVVRISRWLVEYGRNQDFMNVYYQIRSSQLDRSIKGLKEHFRKSSSSSGVPYSPAIPNKRKDTPTKKPVKRPGRDDMLDVETDAYIHCVSAFVKLAQSEYQLLTDVIPEHHQKKTFDSLIQDALDGLMLEGENIVVAARKAIIRHDFSAVLTVFPILRHLKQTKPEFDQVLQGTAASTKNKLPSLITSMETVGAKALEDFADNIKNDPDKEYNMPKDGTVHELTSNAILFLQQLLDFQETAGAMLASQETSSSATSYSSEFSKRLLSTYICKVLGNLQLNLLSKSKVYEDPALSAIFLHNNYNYILKALEKSELIQLVAVTQKTAERSYREHIEQQIQTYQRSWLKVTDYIAEKNLPVVQPGVKLRDKERQMIKERFKGFNDGLEELCKIQKAWAIPDTEQRDKIRQAQKSIVKETYGAFLNRYGSVPFTKNPEKYIKYRVEQVGDMIDRLFDTSA</sequence>
<evidence type="ECO:0000256" key="6">
    <source>
        <dbReference type="ARBA" id="ARBA00022475"/>
    </source>
</evidence>
<keyword evidence="20" id="KW-1185">Reference proteome</keyword>
<keyword evidence="12" id="KW-0472">Membrane</keyword>
<gene>
    <name evidence="19" type="primary">EXOC7</name>
</gene>
<dbReference type="FunFam" id="1.20.1280.170:FF:000001">
    <property type="entry name" value="Exocyst complex component 7"/>
    <property type="match status" value="1"/>
</dbReference>
<dbReference type="GO" id="GO:0000145">
    <property type="term" value="C:exocyst"/>
    <property type="evidence" value="ECO:0007669"/>
    <property type="project" value="InterPro"/>
</dbReference>
<dbReference type="GO" id="GO:0015031">
    <property type="term" value="P:protein transport"/>
    <property type="evidence" value="ECO:0007669"/>
    <property type="project" value="UniProtKB-KW"/>
</dbReference>
<proteinExistence type="inferred from homology"/>
<evidence type="ECO:0000256" key="15">
    <source>
        <dbReference type="ARBA" id="ARBA00082082"/>
    </source>
</evidence>
<organism evidence="19 20">
    <name type="scientific">Bos taurus</name>
    <name type="common">Bovine</name>
    <dbReference type="NCBI Taxonomy" id="9913"/>
    <lineage>
        <taxon>Eukaryota</taxon>
        <taxon>Metazoa</taxon>
        <taxon>Chordata</taxon>
        <taxon>Craniata</taxon>
        <taxon>Vertebrata</taxon>
        <taxon>Euteleostomi</taxon>
        <taxon>Mammalia</taxon>
        <taxon>Eutheria</taxon>
        <taxon>Laurasiatheria</taxon>
        <taxon>Artiodactyla</taxon>
        <taxon>Ruminantia</taxon>
        <taxon>Pecora</taxon>
        <taxon>Bovidae</taxon>
        <taxon>Bovinae</taxon>
        <taxon>Bos</taxon>
    </lineage>
</organism>
<evidence type="ECO:0000256" key="5">
    <source>
        <dbReference type="ARBA" id="ARBA00022448"/>
    </source>
</evidence>
<dbReference type="InterPro" id="IPR004140">
    <property type="entry name" value="Exo70"/>
</dbReference>
<dbReference type="Gene3D" id="1.20.1280.170">
    <property type="entry name" value="Exocyst complex component Exo70"/>
    <property type="match status" value="1"/>
</dbReference>
<evidence type="ECO:0000313" key="20">
    <source>
        <dbReference type="Proteomes" id="UP000009136"/>
    </source>
</evidence>
<accession>A0AAA9TCU8</accession>
<dbReference type="GO" id="GO:0006887">
    <property type="term" value="P:exocytosis"/>
    <property type="evidence" value="ECO:0007669"/>
    <property type="project" value="UniProtKB-KW"/>
</dbReference>
<reference evidence="19" key="2">
    <citation type="submission" date="2025-08" db="UniProtKB">
        <authorList>
            <consortium name="Ensembl"/>
        </authorList>
    </citation>
    <scope>IDENTIFICATION</scope>
    <source>
        <strain evidence="19">Hereford</strain>
    </source>
</reference>
<reference evidence="19" key="1">
    <citation type="submission" date="2018-03" db="EMBL/GenBank/DDBJ databases">
        <title>ARS-UCD1.2.</title>
        <authorList>
            <person name="Rosen B.D."/>
            <person name="Bickhart D.M."/>
            <person name="Koren S."/>
            <person name="Schnabel R.D."/>
            <person name="Hall R."/>
            <person name="Zimin A."/>
            <person name="Dreischer C."/>
            <person name="Schultheiss S."/>
            <person name="Schroeder S.G."/>
            <person name="Elsik C.G."/>
            <person name="Couldrey C."/>
            <person name="Liu G.E."/>
            <person name="Van Tassell C.P."/>
            <person name="Phillippy A.M."/>
            <person name="Smith T.P.L."/>
            <person name="Medrano J.F."/>
        </authorList>
    </citation>
    <scope>NUCLEOTIDE SEQUENCE [LARGE SCALE GENOMIC DNA]</scope>
    <source>
        <strain evidence="19">Hereford</strain>
    </source>
</reference>
<evidence type="ECO:0000256" key="7">
    <source>
        <dbReference type="ARBA" id="ARBA00022483"/>
    </source>
</evidence>
<feature type="domain" description="Exocyst complex subunit Exo70 C-terminal" evidence="18">
    <location>
        <begin position="281"/>
        <end position="645"/>
    </location>
</feature>
<protein>
    <recommendedName>
        <fullName evidence="13 16">Exocyst complex component 7</fullName>
    </recommendedName>
    <alternativeName>
        <fullName evidence="15 16">Exocyst complex component Exo70</fullName>
    </alternativeName>
</protein>
<keyword evidence="10 16" id="KW-0653">Protein transport</keyword>
<dbReference type="SUPFAM" id="SSF74788">
    <property type="entry name" value="Cullin repeat-like"/>
    <property type="match status" value="1"/>
</dbReference>
<evidence type="ECO:0000256" key="12">
    <source>
        <dbReference type="ARBA" id="ARBA00023136"/>
    </source>
</evidence>
<dbReference type="GeneTree" id="ENSGT00390000003595"/>
<feature type="region of interest" description="Disordered" evidence="17">
    <location>
        <begin position="237"/>
        <end position="271"/>
    </location>
</feature>
<dbReference type="Proteomes" id="UP000009136">
    <property type="component" value="Chromosome 19"/>
</dbReference>
<dbReference type="GO" id="GO:0005886">
    <property type="term" value="C:plasma membrane"/>
    <property type="evidence" value="ECO:0007669"/>
    <property type="project" value="UniProtKB-SubCell"/>
</dbReference>
<reference evidence="19" key="3">
    <citation type="submission" date="2025-09" db="UniProtKB">
        <authorList>
            <consortium name="Ensembl"/>
        </authorList>
    </citation>
    <scope>IDENTIFICATION</scope>
    <source>
        <strain evidence="19">Hereford</strain>
    </source>
</reference>
<keyword evidence="5 16" id="KW-0813">Transport</keyword>
<evidence type="ECO:0000256" key="1">
    <source>
        <dbReference type="ARBA" id="ARBA00004202"/>
    </source>
</evidence>
<comment type="similarity">
    <text evidence="4 16">Belongs to the EXO70 family.</text>
</comment>
<evidence type="ECO:0000256" key="2">
    <source>
        <dbReference type="ARBA" id="ARBA00004476"/>
    </source>
</evidence>
<dbReference type="FunFam" id="1.20.1280.170:FF:000002">
    <property type="entry name" value="Exocyst complex component 7"/>
    <property type="match status" value="1"/>
</dbReference>
<dbReference type="GlyGen" id="A0AAA9TCU8">
    <property type="glycosylation" value="1 site"/>
</dbReference>
<dbReference type="Pfam" id="PF20669">
    <property type="entry name" value="Exo70_N"/>
    <property type="match status" value="1"/>
</dbReference>
<evidence type="ECO:0000256" key="10">
    <source>
        <dbReference type="ARBA" id="ARBA00022927"/>
    </source>
</evidence>
<dbReference type="Pfam" id="PF03081">
    <property type="entry name" value="Exo70_C"/>
    <property type="match status" value="1"/>
</dbReference>
<keyword evidence="11" id="KW-0175">Coiled coil</keyword>
<evidence type="ECO:0000256" key="14">
    <source>
        <dbReference type="ARBA" id="ARBA00055410"/>
    </source>
</evidence>
<comment type="subcellular location">
    <subcellularLocation>
        <location evidence="1">Cell membrane</location>
        <topology evidence="1">Peripheral membrane protein</topology>
    </subcellularLocation>
    <subcellularLocation>
        <location evidence="3">Cytoplasm</location>
        <location evidence="3">Cytosol</location>
    </subcellularLocation>
    <subcellularLocation>
        <location evidence="2">Midbody</location>
        <location evidence="2">Midbody ring</location>
    </subcellularLocation>
</comment>
<keyword evidence="7 16" id="KW-0268">Exocytosis</keyword>
<evidence type="ECO:0000256" key="17">
    <source>
        <dbReference type="SAM" id="MobiDB-lite"/>
    </source>
</evidence>
<dbReference type="InterPro" id="IPR046364">
    <property type="entry name" value="Exo70_C"/>
</dbReference>
<dbReference type="GO" id="GO:0090543">
    <property type="term" value="C:Flemming body"/>
    <property type="evidence" value="ECO:0007669"/>
    <property type="project" value="UniProtKB-SubCell"/>
</dbReference>
<evidence type="ECO:0000256" key="8">
    <source>
        <dbReference type="ARBA" id="ARBA00022490"/>
    </source>
</evidence>
<keyword evidence="6" id="KW-1003">Cell membrane</keyword>
<dbReference type="PANTHER" id="PTHR12542">
    <property type="entry name" value="EXOCYST COMPLEX PROTEIN EXO70"/>
    <property type="match status" value="1"/>
</dbReference>
<evidence type="ECO:0000256" key="4">
    <source>
        <dbReference type="ARBA" id="ARBA00006756"/>
    </source>
</evidence>
<keyword evidence="8" id="KW-0963">Cytoplasm</keyword>
<keyword evidence="9" id="KW-0597">Phosphoprotein</keyword>
<name>A0AAA9TCU8_BOVIN</name>
<comment type="function">
    <text evidence="14">Component of the exocyst complex involved in the docking of exocytic vesicles with fusion sites on the plasma membrane. In adipocytes, plays a crucial role in targeting SLC2A4 vesicle to the plasma membrane in response to insulin, perhaps directing the vesicle to the precise site of fusion. It is required for neuron survival and plays an essential role in cortical development.</text>
</comment>
<dbReference type="PANTHER" id="PTHR12542:SF41">
    <property type="entry name" value="EXOCYST COMPLEX COMPONENT 7"/>
    <property type="match status" value="1"/>
</dbReference>
<evidence type="ECO:0000256" key="16">
    <source>
        <dbReference type="RuleBase" id="RU365026"/>
    </source>
</evidence>
<evidence type="ECO:0000256" key="3">
    <source>
        <dbReference type="ARBA" id="ARBA00004514"/>
    </source>
</evidence>
<evidence type="ECO:0000313" key="19">
    <source>
        <dbReference type="Ensembl" id="ENSBTAP00000093959.1"/>
    </source>
</evidence>
<dbReference type="GO" id="GO:0005546">
    <property type="term" value="F:phosphatidylinositol-4,5-bisphosphate binding"/>
    <property type="evidence" value="ECO:0007669"/>
    <property type="project" value="InterPro"/>
</dbReference>
<dbReference type="AlphaFoldDB" id="A0AAA9TCU8"/>
<dbReference type="GO" id="GO:0005829">
    <property type="term" value="C:cytosol"/>
    <property type="evidence" value="ECO:0007669"/>
    <property type="project" value="UniProtKB-SubCell"/>
</dbReference>
<dbReference type="InterPro" id="IPR016159">
    <property type="entry name" value="Cullin_repeat-like_dom_sf"/>
</dbReference>
<evidence type="ECO:0000256" key="11">
    <source>
        <dbReference type="ARBA" id="ARBA00023054"/>
    </source>
</evidence>